<feature type="compositionally biased region" description="Low complexity" evidence="1">
    <location>
        <begin position="82"/>
        <end position="98"/>
    </location>
</feature>
<dbReference type="PANTHER" id="PTHR23257">
    <property type="entry name" value="SERINE-THREONINE PROTEIN KINASE"/>
    <property type="match status" value="1"/>
</dbReference>
<accession>A0A7S2LAZ1</accession>
<protein>
    <recommendedName>
        <fullName evidence="2">Protein kinase domain-containing protein</fullName>
    </recommendedName>
</protein>
<proteinExistence type="predicted"/>
<dbReference type="GO" id="GO:0004672">
    <property type="term" value="F:protein kinase activity"/>
    <property type="evidence" value="ECO:0007669"/>
    <property type="project" value="InterPro"/>
</dbReference>
<dbReference type="SMART" id="SM00220">
    <property type="entry name" value="S_TKc"/>
    <property type="match status" value="1"/>
</dbReference>
<feature type="domain" description="Protein kinase" evidence="2">
    <location>
        <begin position="53"/>
        <end position="450"/>
    </location>
</feature>
<gene>
    <name evidence="3" type="ORF">LDAN0321_LOCUS16243</name>
</gene>
<dbReference type="Gene3D" id="1.10.510.10">
    <property type="entry name" value="Transferase(Phosphotransferase) domain 1"/>
    <property type="match status" value="1"/>
</dbReference>
<feature type="region of interest" description="Disordered" evidence="1">
    <location>
        <begin position="76"/>
        <end position="113"/>
    </location>
</feature>
<feature type="region of interest" description="Disordered" evidence="1">
    <location>
        <begin position="475"/>
        <end position="514"/>
    </location>
</feature>
<dbReference type="SUPFAM" id="SSF56112">
    <property type="entry name" value="Protein kinase-like (PK-like)"/>
    <property type="match status" value="1"/>
</dbReference>
<dbReference type="PROSITE" id="PS50011">
    <property type="entry name" value="PROTEIN_KINASE_DOM"/>
    <property type="match status" value="1"/>
</dbReference>
<dbReference type="Pfam" id="PF07714">
    <property type="entry name" value="PK_Tyr_Ser-Thr"/>
    <property type="match status" value="1"/>
</dbReference>
<evidence type="ECO:0000313" key="3">
    <source>
        <dbReference type="EMBL" id="CAD9599653.1"/>
    </source>
</evidence>
<evidence type="ECO:0000256" key="1">
    <source>
        <dbReference type="SAM" id="MobiDB-lite"/>
    </source>
</evidence>
<dbReference type="InterPro" id="IPR001245">
    <property type="entry name" value="Ser-Thr/Tyr_kinase_cat_dom"/>
</dbReference>
<dbReference type="InterPro" id="IPR000719">
    <property type="entry name" value="Prot_kinase_dom"/>
</dbReference>
<feature type="compositionally biased region" description="Basic and acidic residues" evidence="1">
    <location>
        <begin position="475"/>
        <end position="485"/>
    </location>
</feature>
<dbReference type="EMBL" id="HBGY01026261">
    <property type="protein sequence ID" value="CAD9599653.1"/>
    <property type="molecule type" value="Transcribed_RNA"/>
</dbReference>
<dbReference type="Gene3D" id="3.30.200.20">
    <property type="entry name" value="Phosphorylase Kinase, domain 1"/>
    <property type="match status" value="1"/>
</dbReference>
<dbReference type="GO" id="GO:0005524">
    <property type="term" value="F:ATP binding"/>
    <property type="evidence" value="ECO:0007669"/>
    <property type="project" value="InterPro"/>
</dbReference>
<dbReference type="AlphaFoldDB" id="A0A7S2LAZ1"/>
<dbReference type="GO" id="GO:0007165">
    <property type="term" value="P:signal transduction"/>
    <property type="evidence" value="ECO:0007669"/>
    <property type="project" value="TreeGrafter"/>
</dbReference>
<evidence type="ECO:0000259" key="2">
    <source>
        <dbReference type="PROSITE" id="PS50011"/>
    </source>
</evidence>
<sequence length="514" mass="58193">MTANRRPRRLRRQNTFNSHLRRCERLLKETVENSEFFANNVARELPCFSSRDIKLGQELGMGEFGKVSEVLSIRSTTKHNVSNSASTTPRISSSSSIPEHPRYSSTNSPNSGNLISHRHDESFFLETETGPLTDAGTVGSLESMDSHDDIINLDAASAFMAEECIRDGIPRYAIKKIRDDLDDEIKASGIGDLAIEARFLSVLNHPNIIRMRATSTAEPISIDYFLVLDRLPFTLEQKINEWRELKKEWSSKSLLKGIFQNKRATLEKRRCREEKKQLYADRVLAVYDISRAMRYIHSHNIIYRDLKPDNIGFDVRGNVKIFDFGLAKELSPKKYKMDKSGNYDLTGLTGSRRYMAPEVLFCNPYNLKADVYSFSILTWEVLSLSHAFDGYSCEKHARNVGKNGERPKVSATWQISVGHIITEGWDAKSKKRPSFDRICSIFSGAVGTLLGEDGTLLMRSDHLLDLSNKSCREITARKSKADSRKGGGSMRGRFRSYSSNASGDGDVSRNRRKM</sequence>
<organism evidence="3">
    <name type="scientific">Leptocylindrus danicus</name>
    <dbReference type="NCBI Taxonomy" id="163516"/>
    <lineage>
        <taxon>Eukaryota</taxon>
        <taxon>Sar</taxon>
        <taxon>Stramenopiles</taxon>
        <taxon>Ochrophyta</taxon>
        <taxon>Bacillariophyta</taxon>
        <taxon>Coscinodiscophyceae</taxon>
        <taxon>Chaetocerotophycidae</taxon>
        <taxon>Leptocylindrales</taxon>
        <taxon>Leptocylindraceae</taxon>
        <taxon>Leptocylindrus</taxon>
    </lineage>
</organism>
<name>A0A7S2LAZ1_9STRA</name>
<dbReference type="InterPro" id="IPR050167">
    <property type="entry name" value="Ser_Thr_protein_kinase"/>
</dbReference>
<reference evidence="3" key="1">
    <citation type="submission" date="2021-01" db="EMBL/GenBank/DDBJ databases">
        <authorList>
            <person name="Corre E."/>
            <person name="Pelletier E."/>
            <person name="Niang G."/>
            <person name="Scheremetjew M."/>
            <person name="Finn R."/>
            <person name="Kale V."/>
            <person name="Holt S."/>
            <person name="Cochrane G."/>
            <person name="Meng A."/>
            <person name="Brown T."/>
            <person name="Cohen L."/>
        </authorList>
    </citation>
    <scope>NUCLEOTIDE SEQUENCE</scope>
    <source>
        <strain evidence="3">B650</strain>
    </source>
</reference>
<dbReference type="GO" id="GO:0005737">
    <property type="term" value="C:cytoplasm"/>
    <property type="evidence" value="ECO:0007669"/>
    <property type="project" value="TreeGrafter"/>
</dbReference>
<dbReference type="PANTHER" id="PTHR23257:SF958">
    <property type="entry name" value="SERINE_THREONINE-PROTEIN KINASE WNK4"/>
    <property type="match status" value="1"/>
</dbReference>
<dbReference type="InterPro" id="IPR011009">
    <property type="entry name" value="Kinase-like_dom_sf"/>
</dbReference>